<evidence type="ECO:0000313" key="2">
    <source>
        <dbReference type="Proteomes" id="UP001359485"/>
    </source>
</evidence>
<gene>
    <name evidence="1" type="ORF">RUM44_003503</name>
</gene>
<protein>
    <submittedName>
        <fullName evidence="1">Uncharacterized protein</fullName>
    </submittedName>
</protein>
<dbReference type="EMBL" id="JAWJWF010000049">
    <property type="protein sequence ID" value="KAK6619121.1"/>
    <property type="molecule type" value="Genomic_DNA"/>
</dbReference>
<keyword evidence="2" id="KW-1185">Reference proteome</keyword>
<name>A0ABR1AGP5_POLSC</name>
<sequence>MDRVDKKVYHFKGLISLTDLTGVEELSWSSTSRPLLGRTILDGRILAISWATPFLMGSFNEFSDVLCSQDLKRRNVTGLTGERESAGQEGAEQGHQVDEFKGEALRVGQQINFCFEVEKVKEIDFTLTSWFFERNLPVTICASFLMENALNVVSTVSYLRTSPEINPEFYLFLWYRNNKLRQFQ</sequence>
<proteinExistence type="predicted"/>
<accession>A0ABR1AGP5</accession>
<organism evidence="1 2">
    <name type="scientific">Polyplax serrata</name>
    <name type="common">Common mouse louse</name>
    <dbReference type="NCBI Taxonomy" id="468196"/>
    <lineage>
        <taxon>Eukaryota</taxon>
        <taxon>Metazoa</taxon>
        <taxon>Ecdysozoa</taxon>
        <taxon>Arthropoda</taxon>
        <taxon>Hexapoda</taxon>
        <taxon>Insecta</taxon>
        <taxon>Pterygota</taxon>
        <taxon>Neoptera</taxon>
        <taxon>Paraneoptera</taxon>
        <taxon>Psocodea</taxon>
        <taxon>Troctomorpha</taxon>
        <taxon>Phthiraptera</taxon>
        <taxon>Anoplura</taxon>
        <taxon>Polyplacidae</taxon>
        <taxon>Polyplax</taxon>
    </lineage>
</organism>
<reference evidence="1 2" key="1">
    <citation type="submission" date="2023-09" db="EMBL/GenBank/DDBJ databases">
        <title>Genomes of two closely related lineages of the louse Polyplax serrata with different host specificities.</title>
        <authorList>
            <person name="Martinu J."/>
            <person name="Tarabai H."/>
            <person name="Stefka J."/>
            <person name="Hypsa V."/>
        </authorList>
    </citation>
    <scope>NUCLEOTIDE SEQUENCE [LARGE SCALE GENOMIC DNA]</scope>
    <source>
        <strain evidence="1">98ZLc_SE</strain>
    </source>
</reference>
<comment type="caution">
    <text evidence="1">The sequence shown here is derived from an EMBL/GenBank/DDBJ whole genome shotgun (WGS) entry which is preliminary data.</text>
</comment>
<evidence type="ECO:0000313" key="1">
    <source>
        <dbReference type="EMBL" id="KAK6619121.1"/>
    </source>
</evidence>
<dbReference type="Proteomes" id="UP001359485">
    <property type="component" value="Unassembled WGS sequence"/>
</dbReference>